<sequence>MRLLHTTLGPFTKDQLGMILPHEHVFVDLRTPDQPGYAEAEAADVVRLMAPEIEAIKARGITALVECSTGGVGRRADLDLAVSRATGFPIVVPTGNYREPWIPAWVREASEEALEEWMVDELDNGIEDTGVRAGWIKLSAGDDGITPLEAKILRAAARAGRRTGAIIGSHTIRGRVVMDQLDIIEKEGYRPDRFISIHTQEEPDFALNRAVADRGAWIEFDHVGRAPDDAVADLVIRALDAGYEAQMLVSHDRGWYDPALPGGGTPMPYTHLSDVLLPLLAARGVEAETLRRLTHDNPFNAYAR</sequence>
<dbReference type="SUPFAM" id="SSF51556">
    <property type="entry name" value="Metallo-dependent hydrolases"/>
    <property type="match status" value="1"/>
</dbReference>
<dbReference type="InterPro" id="IPR001559">
    <property type="entry name" value="Phosphotriesterase"/>
</dbReference>
<name>A0ABU0MC38_9HYPH</name>
<dbReference type="Gene3D" id="3.20.20.140">
    <property type="entry name" value="Metal-dependent hydrolases"/>
    <property type="match status" value="1"/>
</dbReference>
<dbReference type="EMBL" id="JAUSWJ010000001">
    <property type="protein sequence ID" value="MDQ0518531.1"/>
    <property type="molecule type" value="Genomic_DNA"/>
</dbReference>
<evidence type="ECO:0000313" key="5">
    <source>
        <dbReference type="Proteomes" id="UP001223743"/>
    </source>
</evidence>
<reference evidence="4 5" key="1">
    <citation type="submission" date="2023-07" db="EMBL/GenBank/DDBJ databases">
        <title>Genomic Encyclopedia of Type Strains, Phase IV (KMG-IV): sequencing the most valuable type-strain genomes for metagenomic binning, comparative biology and taxonomic classification.</title>
        <authorList>
            <person name="Goeker M."/>
        </authorList>
    </citation>
    <scope>NUCLEOTIDE SEQUENCE [LARGE SCALE GENOMIC DNA]</scope>
    <source>
        <strain evidence="4 5">B1-1</strain>
    </source>
</reference>
<dbReference type="RefSeq" id="WP_266284102.1">
    <property type="nucleotide sequence ID" value="NZ_JAPKNF010000004.1"/>
</dbReference>
<evidence type="ECO:0000256" key="1">
    <source>
        <dbReference type="ARBA" id="ARBA00022723"/>
    </source>
</evidence>
<dbReference type="PROSITE" id="PS51347">
    <property type="entry name" value="PHOSPHOTRIESTERASE_2"/>
    <property type="match status" value="1"/>
</dbReference>
<accession>A0ABU0MC38</accession>
<keyword evidence="1" id="KW-0479">Metal-binding</keyword>
<keyword evidence="5" id="KW-1185">Reference proteome</keyword>
<dbReference type="Pfam" id="PF02126">
    <property type="entry name" value="PTE"/>
    <property type="match status" value="1"/>
</dbReference>
<keyword evidence="2" id="KW-0378">Hydrolase</keyword>
<proteinExistence type="inferred from homology"/>
<gene>
    <name evidence="4" type="ORF">QO015_004144</name>
</gene>
<organism evidence="4 5">
    <name type="scientific">Kaistia geumhonensis</name>
    <dbReference type="NCBI Taxonomy" id="410839"/>
    <lineage>
        <taxon>Bacteria</taxon>
        <taxon>Pseudomonadati</taxon>
        <taxon>Pseudomonadota</taxon>
        <taxon>Alphaproteobacteria</taxon>
        <taxon>Hyphomicrobiales</taxon>
        <taxon>Kaistiaceae</taxon>
        <taxon>Kaistia</taxon>
    </lineage>
</organism>
<dbReference type="Proteomes" id="UP001223743">
    <property type="component" value="Unassembled WGS sequence"/>
</dbReference>
<comment type="similarity">
    <text evidence="3">Belongs to the metallo-dependent hydrolases superfamily. Phosphotriesterase family.</text>
</comment>
<protein>
    <submittedName>
        <fullName evidence="4">Phosphotriesterase-related protein</fullName>
    </submittedName>
</protein>
<evidence type="ECO:0000256" key="3">
    <source>
        <dbReference type="PROSITE-ProRule" id="PRU00679"/>
    </source>
</evidence>
<comment type="caution">
    <text evidence="4">The sequence shown here is derived from an EMBL/GenBank/DDBJ whole genome shotgun (WGS) entry which is preliminary data.</text>
</comment>
<dbReference type="InterPro" id="IPR032466">
    <property type="entry name" value="Metal_Hydrolase"/>
</dbReference>
<evidence type="ECO:0000313" key="4">
    <source>
        <dbReference type="EMBL" id="MDQ0518531.1"/>
    </source>
</evidence>
<dbReference type="PANTHER" id="PTHR10819:SF3">
    <property type="entry name" value="PHOSPHOTRIESTERASE-RELATED PROTEIN"/>
    <property type="match status" value="1"/>
</dbReference>
<dbReference type="PANTHER" id="PTHR10819">
    <property type="entry name" value="PHOSPHOTRIESTERASE-RELATED"/>
    <property type="match status" value="1"/>
</dbReference>
<feature type="modified residue" description="N6-carboxylysine" evidence="3">
    <location>
        <position position="137"/>
    </location>
</feature>
<evidence type="ECO:0000256" key="2">
    <source>
        <dbReference type="ARBA" id="ARBA00022801"/>
    </source>
</evidence>